<dbReference type="Proteomes" id="UP000005808">
    <property type="component" value="Unassembled WGS sequence"/>
</dbReference>
<dbReference type="InterPro" id="IPR005074">
    <property type="entry name" value="Peptidase_C39"/>
</dbReference>
<feature type="signal peptide" evidence="1">
    <location>
        <begin position="1"/>
        <end position="22"/>
    </location>
</feature>
<comment type="caution">
    <text evidence="3">The sequence shown here is derived from an EMBL/GenBank/DDBJ whole genome shotgun (WGS) entry which is preliminary data.</text>
</comment>
<dbReference type="GO" id="GO:0008233">
    <property type="term" value="F:peptidase activity"/>
    <property type="evidence" value="ECO:0007669"/>
    <property type="project" value="InterPro"/>
</dbReference>
<feature type="domain" description="Peptidase C39" evidence="2">
    <location>
        <begin position="54"/>
        <end position="184"/>
    </location>
</feature>
<dbReference type="AlphaFoldDB" id="H1S6L8"/>
<accession>H1S6L8</accession>
<evidence type="ECO:0000256" key="1">
    <source>
        <dbReference type="SAM" id="SignalP"/>
    </source>
</evidence>
<gene>
    <name evidence="3" type="ORF">OR16_17781</name>
</gene>
<name>H1S6L8_9BURK</name>
<dbReference type="GO" id="GO:0016020">
    <property type="term" value="C:membrane"/>
    <property type="evidence" value="ECO:0007669"/>
    <property type="project" value="InterPro"/>
</dbReference>
<dbReference type="Pfam" id="PF03412">
    <property type="entry name" value="Peptidase_C39"/>
    <property type="match status" value="1"/>
</dbReference>
<evidence type="ECO:0000313" key="3">
    <source>
        <dbReference type="EMBL" id="EHP41679.1"/>
    </source>
</evidence>
<keyword evidence="1" id="KW-0732">Signal</keyword>
<dbReference type="PROSITE" id="PS51257">
    <property type="entry name" value="PROKAR_LIPOPROTEIN"/>
    <property type="match status" value="1"/>
</dbReference>
<proteinExistence type="predicted"/>
<organism evidence="3 4">
    <name type="scientific">Cupriavidus basilensis OR16</name>
    <dbReference type="NCBI Taxonomy" id="1127483"/>
    <lineage>
        <taxon>Bacteria</taxon>
        <taxon>Pseudomonadati</taxon>
        <taxon>Pseudomonadota</taxon>
        <taxon>Betaproteobacteria</taxon>
        <taxon>Burkholderiales</taxon>
        <taxon>Burkholderiaceae</taxon>
        <taxon>Cupriavidus</taxon>
    </lineage>
</organism>
<dbReference type="CDD" id="cd02423">
    <property type="entry name" value="Peptidase_C39G"/>
    <property type="match status" value="1"/>
</dbReference>
<reference evidence="3 4" key="1">
    <citation type="journal article" date="2012" name="J. Bacteriol.">
        <title>De Novo Genome Project of Cupriavidus basilensis OR16.</title>
        <authorList>
            <person name="Cserhati M."/>
            <person name="Kriszt B."/>
            <person name="Szoboszlay S."/>
            <person name="Toth A."/>
            <person name="Szabo I."/>
            <person name="Tancsics A."/>
            <person name="Nagy I."/>
            <person name="Horvath B."/>
            <person name="Nagy I."/>
            <person name="Kukolya J."/>
        </authorList>
    </citation>
    <scope>NUCLEOTIDE SEQUENCE [LARGE SCALE GENOMIC DNA]</scope>
    <source>
        <strain evidence="3 4">OR16</strain>
    </source>
</reference>
<evidence type="ECO:0000313" key="4">
    <source>
        <dbReference type="Proteomes" id="UP000005808"/>
    </source>
</evidence>
<dbReference type="PATRIC" id="fig|1127483.3.peg.3564"/>
<feature type="chain" id="PRO_5003555159" evidence="1">
    <location>
        <begin position="23"/>
        <end position="242"/>
    </location>
</feature>
<dbReference type="RefSeq" id="WP_006159063.1">
    <property type="nucleotide sequence ID" value="NZ_AHJE01000044.1"/>
</dbReference>
<evidence type="ECO:0000259" key="2">
    <source>
        <dbReference type="PROSITE" id="PS50990"/>
    </source>
</evidence>
<sequence length="242" mass="26933">MRALFRVIGAFVLLAAACSAFGQSTMTIDIDGQPMLRKPVKSMLEMRYQNMMRQQLDFSCGAAAVGTLLRYGYGYDLAEPRIVEDMLRISDADTVVKNGFSMLDMRNYVETLGLRGRGFRVDYSALRQLKIPVITLLDVNGYLHFVVVRKAIDGRVFVADPALGNRIIKEEDFAANWNGLVFAIVGRPFDPNSPLLDFAAPALTTSDMDTALRLLCLSYSAGMALATQRLRWHPPWPTMPAT</sequence>
<dbReference type="GO" id="GO:0006508">
    <property type="term" value="P:proteolysis"/>
    <property type="evidence" value="ECO:0007669"/>
    <property type="project" value="InterPro"/>
</dbReference>
<dbReference type="EMBL" id="AHJE01000044">
    <property type="protein sequence ID" value="EHP41679.1"/>
    <property type="molecule type" value="Genomic_DNA"/>
</dbReference>
<dbReference type="Gene3D" id="3.90.70.10">
    <property type="entry name" value="Cysteine proteinases"/>
    <property type="match status" value="1"/>
</dbReference>
<protein>
    <submittedName>
        <fullName evidence="3">Peptidase C39 bacteriocin processing</fullName>
    </submittedName>
</protein>
<dbReference type="PROSITE" id="PS50990">
    <property type="entry name" value="PEPTIDASE_C39"/>
    <property type="match status" value="1"/>
</dbReference>
<dbReference type="GO" id="GO:0005524">
    <property type="term" value="F:ATP binding"/>
    <property type="evidence" value="ECO:0007669"/>
    <property type="project" value="InterPro"/>
</dbReference>